<reference evidence="2 3" key="1">
    <citation type="submission" date="2019-03" db="EMBL/GenBank/DDBJ databases">
        <authorList>
            <consortium name="Pathogen Informatics"/>
        </authorList>
    </citation>
    <scope>NUCLEOTIDE SEQUENCE [LARGE SCALE GENOMIC DNA]</scope>
    <source>
        <strain evidence="2 3">NCTC12998</strain>
    </source>
</reference>
<protein>
    <submittedName>
        <fullName evidence="2">Cupin domain</fullName>
    </submittedName>
</protein>
<dbReference type="InterPro" id="IPR013096">
    <property type="entry name" value="Cupin_2"/>
</dbReference>
<dbReference type="Proteomes" id="UP000345637">
    <property type="component" value="Unassembled WGS sequence"/>
</dbReference>
<feature type="domain" description="Cupin type-2" evidence="1">
    <location>
        <begin position="127"/>
        <end position="181"/>
    </location>
</feature>
<dbReference type="EMBL" id="CAADJE010000001">
    <property type="protein sequence ID" value="VFS55355.1"/>
    <property type="molecule type" value="Genomic_DNA"/>
</dbReference>
<name>A0A485A443_RAOPL</name>
<dbReference type="Gene3D" id="2.60.120.10">
    <property type="entry name" value="Jelly Rolls"/>
    <property type="match status" value="1"/>
</dbReference>
<sequence length="196" mass="21238">MAGALSGLAAYPSRIVPLGDEHSKVSAAGVALKVFWSMDLNLALQNDSPYRAGANPLFQLLLPYLFYVDGALIWHISIEYITGNDLMPLYDLRTEAHALPEAWRSHILGRVGAANLKVLRMDERPVTEEVHEYDEGLLVIDGRLELSVQGKKIAVTSGQLYVAKAGIPHTVEAGSFGTLVIIDLPESYVSGGHSGE</sequence>
<dbReference type="AlphaFoldDB" id="A0A485A443"/>
<dbReference type="SUPFAM" id="SSF51182">
    <property type="entry name" value="RmlC-like cupins"/>
    <property type="match status" value="1"/>
</dbReference>
<dbReference type="InterPro" id="IPR011051">
    <property type="entry name" value="RmlC_Cupin_sf"/>
</dbReference>
<dbReference type="InterPro" id="IPR014710">
    <property type="entry name" value="RmlC-like_jellyroll"/>
</dbReference>
<organism evidence="2 3">
    <name type="scientific">Raoultella planticola</name>
    <name type="common">Klebsiella planticola</name>
    <dbReference type="NCBI Taxonomy" id="575"/>
    <lineage>
        <taxon>Bacteria</taxon>
        <taxon>Pseudomonadati</taxon>
        <taxon>Pseudomonadota</taxon>
        <taxon>Gammaproteobacteria</taxon>
        <taxon>Enterobacterales</taxon>
        <taxon>Enterobacteriaceae</taxon>
        <taxon>Klebsiella/Raoultella group</taxon>
        <taxon>Raoultella</taxon>
    </lineage>
</organism>
<accession>A0A485A443</accession>
<evidence type="ECO:0000313" key="2">
    <source>
        <dbReference type="EMBL" id="VFS55355.1"/>
    </source>
</evidence>
<proteinExistence type="predicted"/>
<gene>
    <name evidence="2" type="ORF">NCTC12998_00062</name>
</gene>
<dbReference type="Pfam" id="PF07883">
    <property type="entry name" value="Cupin_2"/>
    <property type="match status" value="1"/>
</dbReference>
<evidence type="ECO:0000313" key="3">
    <source>
        <dbReference type="Proteomes" id="UP000345637"/>
    </source>
</evidence>
<evidence type="ECO:0000259" key="1">
    <source>
        <dbReference type="Pfam" id="PF07883"/>
    </source>
</evidence>